<keyword evidence="2" id="KW-1185">Reference proteome</keyword>
<gene>
    <name evidence="1" type="ORF">H6G59_19505</name>
</gene>
<evidence type="ECO:0000313" key="2">
    <source>
        <dbReference type="Proteomes" id="UP000640531"/>
    </source>
</evidence>
<proteinExistence type="predicted"/>
<protein>
    <submittedName>
        <fullName evidence="1">Uncharacterized protein</fullName>
    </submittedName>
</protein>
<dbReference type="Proteomes" id="UP000640531">
    <property type="component" value="Unassembled WGS sequence"/>
</dbReference>
<dbReference type="EMBL" id="JACJST010000020">
    <property type="protein sequence ID" value="MBD2570043.1"/>
    <property type="molecule type" value="Genomic_DNA"/>
</dbReference>
<comment type="caution">
    <text evidence="1">The sequence shown here is derived from an EMBL/GenBank/DDBJ whole genome shotgun (WGS) entry which is preliminary data.</text>
</comment>
<name>A0ABR8FIU6_9NOST</name>
<sequence length="92" mass="10309">MTLNYEQALRLDPDAPVKTCDNRYGILIRTLEQGAGVQIPGESEIRWIPWESLMCCNGALIEFNTLVPETEDTTCFGDDYKCTIITAYSSTP</sequence>
<organism evidence="1 2">
    <name type="scientific">Anabaena lutea FACHB-196</name>
    <dbReference type="NCBI Taxonomy" id="2692881"/>
    <lineage>
        <taxon>Bacteria</taxon>
        <taxon>Bacillati</taxon>
        <taxon>Cyanobacteriota</taxon>
        <taxon>Cyanophyceae</taxon>
        <taxon>Nostocales</taxon>
        <taxon>Nostocaceae</taxon>
        <taxon>Anabaena</taxon>
    </lineage>
</organism>
<accession>A0ABR8FIU6</accession>
<reference evidence="1 2" key="1">
    <citation type="journal article" date="2020" name="ISME J.">
        <title>Comparative genomics reveals insights into cyanobacterial evolution and habitat adaptation.</title>
        <authorList>
            <person name="Chen M.Y."/>
            <person name="Teng W.K."/>
            <person name="Zhao L."/>
            <person name="Hu C.X."/>
            <person name="Zhou Y.K."/>
            <person name="Han B.P."/>
            <person name="Song L.R."/>
            <person name="Shu W.S."/>
        </authorList>
    </citation>
    <scope>NUCLEOTIDE SEQUENCE [LARGE SCALE GENOMIC DNA]</scope>
    <source>
        <strain evidence="1 2">FACHB-196</strain>
    </source>
</reference>
<dbReference type="RefSeq" id="WP_190717411.1">
    <property type="nucleotide sequence ID" value="NZ_JACJST010000020.1"/>
</dbReference>
<evidence type="ECO:0000313" key="1">
    <source>
        <dbReference type="EMBL" id="MBD2570043.1"/>
    </source>
</evidence>